<name>A0A3F3A0C1_CLOB6</name>
<evidence type="ECO:0000313" key="3">
    <source>
        <dbReference type="Proteomes" id="UP000002333"/>
    </source>
</evidence>
<dbReference type="Proteomes" id="UP000002333">
    <property type="component" value="Chromosome"/>
</dbReference>
<feature type="transmembrane region" description="Helical" evidence="1">
    <location>
        <begin position="15"/>
        <end position="36"/>
    </location>
</feature>
<keyword evidence="1" id="KW-0812">Transmembrane</keyword>
<protein>
    <submittedName>
        <fullName evidence="2">Methyl-accepting chemotaxis protein</fullName>
    </submittedName>
</protein>
<gene>
    <name evidence="2" type="ordered locus">CLJ_B3039</name>
</gene>
<keyword evidence="1" id="KW-1133">Transmembrane helix</keyword>
<dbReference type="EMBL" id="CP001083">
    <property type="protein sequence ID" value="ACQ52601.1"/>
    <property type="molecule type" value="Genomic_DNA"/>
</dbReference>
<organism evidence="2 3">
    <name type="scientific">Clostridium botulinum (strain 657 / Type Ba4)</name>
    <dbReference type="NCBI Taxonomy" id="515621"/>
    <lineage>
        <taxon>Bacteria</taxon>
        <taxon>Bacillati</taxon>
        <taxon>Bacillota</taxon>
        <taxon>Clostridia</taxon>
        <taxon>Eubacteriales</taxon>
        <taxon>Clostridiaceae</taxon>
        <taxon>Clostridium</taxon>
    </lineage>
</organism>
<dbReference type="KEGG" id="cbi:CLJ_B3039"/>
<proteinExistence type="predicted"/>
<dbReference type="AlphaFoldDB" id="A0A3F3A0C1"/>
<evidence type="ECO:0000313" key="2">
    <source>
        <dbReference type="EMBL" id="ACQ52601.1"/>
    </source>
</evidence>
<reference evidence="2 3" key="1">
    <citation type="journal article" date="2007" name="PLoS ONE">
        <title>Analysis of the neurotoxin complex genes in Clostridium botulinum A1-A4 and B1 strains: BoNT/A3, /Ba4 and /B1 clusters are located within plasmids.</title>
        <authorList>
            <person name="Smith T.J."/>
            <person name="Hill K.K."/>
            <person name="Foley B.T."/>
            <person name="Detter J.C."/>
            <person name="Munk A.C."/>
            <person name="Bruce D.C."/>
            <person name="Doggett N.A."/>
            <person name="Smith L.A."/>
            <person name="Marks J.D."/>
            <person name="Xie G."/>
            <person name="Brettin T.S."/>
        </authorList>
    </citation>
    <scope>NUCLEOTIDE SEQUENCE [LARGE SCALE GENOMIC DNA]</scope>
    <source>
        <strain evidence="3">657 / Type Ba4</strain>
    </source>
</reference>
<keyword evidence="1" id="KW-0472">Membrane</keyword>
<sequence length="65" mass="7488">MKVKSIVQKSIFAKMMLYILTAVFVVFLASGIFLELRIKDIVTKMNYEHLLTEAKAASNQNNEFF</sequence>
<reference evidence="3" key="2">
    <citation type="submission" date="2008-05" db="EMBL/GenBank/DDBJ databases">
        <title>Genome sequence of Clostridium botulinum Ba4 strain 657.</title>
        <authorList>
            <person name="Shrivastava S."/>
            <person name="Brown J.L."/>
            <person name="Bruce D."/>
            <person name="Detter C."/>
            <person name="Munk C."/>
            <person name="Smith L.A."/>
            <person name="Smith T.J."/>
            <person name="Sutton G."/>
            <person name="Brettin T.S."/>
        </authorList>
    </citation>
    <scope>NUCLEOTIDE SEQUENCE [LARGE SCALE GENOMIC DNA]</scope>
    <source>
        <strain evidence="3">657 / Type Ba4</strain>
    </source>
</reference>
<accession>A0A3F3A0C1</accession>
<evidence type="ECO:0000256" key="1">
    <source>
        <dbReference type="SAM" id="Phobius"/>
    </source>
</evidence>